<organism evidence="2 3">
    <name type="scientific">Trichinella papuae</name>
    <dbReference type="NCBI Taxonomy" id="268474"/>
    <lineage>
        <taxon>Eukaryota</taxon>
        <taxon>Metazoa</taxon>
        <taxon>Ecdysozoa</taxon>
        <taxon>Nematoda</taxon>
        <taxon>Enoplea</taxon>
        <taxon>Dorylaimia</taxon>
        <taxon>Trichinellida</taxon>
        <taxon>Trichinellidae</taxon>
        <taxon>Trichinella</taxon>
    </lineage>
</organism>
<accession>A0A0V1M332</accession>
<evidence type="ECO:0000313" key="3">
    <source>
        <dbReference type="Proteomes" id="UP000054843"/>
    </source>
</evidence>
<evidence type="ECO:0000313" key="2">
    <source>
        <dbReference type="EMBL" id="KRZ66016.1"/>
    </source>
</evidence>
<feature type="compositionally biased region" description="Basic residues" evidence="1">
    <location>
        <begin position="162"/>
        <end position="171"/>
    </location>
</feature>
<dbReference type="EMBL" id="JYDO01000273">
    <property type="protein sequence ID" value="KRZ66016.1"/>
    <property type="molecule type" value="Genomic_DNA"/>
</dbReference>
<gene>
    <name evidence="2" type="ORF">T10_5279</name>
</gene>
<protein>
    <submittedName>
        <fullName evidence="2">Uncharacterized protein</fullName>
    </submittedName>
</protein>
<name>A0A0V1M332_9BILA</name>
<dbReference type="Proteomes" id="UP000054843">
    <property type="component" value="Unassembled WGS sequence"/>
</dbReference>
<proteinExistence type="predicted"/>
<sequence>MVRTSLCENTVKLYKDKGVFFWENDTGPDLNRPELFKMYGTKVQENGTGLEKKRRCLMWENSRMRLKQGENFLAENFSDLNKKRRSCSGENSSVLNKKRAQLLGDTPPGITKRGGGLSEKQQKSGERKLLGKYSRGNDKEWRSLLRENSGKQKKDDADFYLRKKHTRLNKK</sequence>
<reference evidence="2 3" key="1">
    <citation type="submission" date="2015-01" db="EMBL/GenBank/DDBJ databases">
        <title>Evolution of Trichinella species and genotypes.</title>
        <authorList>
            <person name="Korhonen P.K."/>
            <person name="Edoardo P."/>
            <person name="Giuseppe L.R."/>
            <person name="Gasser R.B."/>
        </authorList>
    </citation>
    <scope>NUCLEOTIDE SEQUENCE [LARGE SCALE GENOMIC DNA]</scope>
    <source>
        <strain evidence="2">ISS1980</strain>
    </source>
</reference>
<evidence type="ECO:0000256" key="1">
    <source>
        <dbReference type="SAM" id="MobiDB-lite"/>
    </source>
</evidence>
<feature type="region of interest" description="Disordered" evidence="1">
    <location>
        <begin position="84"/>
        <end position="171"/>
    </location>
</feature>
<feature type="compositionally biased region" description="Basic and acidic residues" evidence="1">
    <location>
        <begin position="120"/>
        <end position="161"/>
    </location>
</feature>
<dbReference type="AlphaFoldDB" id="A0A0V1M332"/>
<keyword evidence="3" id="KW-1185">Reference proteome</keyword>
<comment type="caution">
    <text evidence="2">The sequence shown here is derived from an EMBL/GenBank/DDBJ whole genome shotgun (WGS) entry which is preliminary data.</text>
</comment>